<reference evidence="1" key="1">
    <citation type="submission" date="2023-10" db="EMBL/GenBank/DDBJ databases">
        <title>Genome assembly of Pristionchus species.</title>
        <authorList>
            <person name="Yoshida K."/>
            <person name="Sommer R.J."/>
        </authorList>
    </citation>
    <scope>NUCLEOTIDE SEQUENCE</scope>
    <source>
        <strain evidence="1">RS5133</strain>
    </source>
</reference>
<sequence length="236" mass="27122">RYDLDNVMKASRKMCGIVEGPQLRKIKTSGGHLCIFRLPRGYGFELEMRSLNDSNSKGMQLSEEEENLFLYEAEFLKGFNYELGVVQHRTHARKSTSNEQCRLHRSSCPQSLLDTLKRLLQTREVEVLKLDKVILDAPLLDGLIDSMAGQTLSELSIINCPVYGRSTHDDFNKFTKWIKSMKTEKFTIKNSCGLVRSAFINEHFFMEMNGQMKSIEIDAGISHHGVRTFIYLLLYN</sequence>
<dbReference type="EMBL" id="BTSY01000001">
    <property type="protein sequence ID" value="GMT09337.1"/>
    <property type="molecule type" value="Genomic_DNA"/>
</dbReference>
<dbReference type="Proteomes" id="UP001432322">
    <property type="component" value="Unassembled WGS sequence"/>
</dbReference>
<protein>
    <submittedName>
        <fullName evidence="1">Uncharacterized protein</fullName>
    </submittedName>
</protein>
<keyword evidence="2" id="KW-1185">Reference proteome</keyword>
<dbReference type="AlphaFoldDB" id="A0AAV5UQC8"/>
<feature type="non-terminal residue" evidence="1">
    <location>
        <position position="1"/>
    </location>
</feature>
<evidence type="ECO:0000313" key="1">
    <source>
        <dbReference type="EMBL" id="GMT09337.1"/>
    </source>
</evidence>
<accession>A0AAV5UQC8</accession>
<comment type="caution">
    <text evidence="1">The sequence shown here is derived from an EMBL/GenBank/DDBJ whole genome shotgun (WGS) entry which is preliminary data.</text>
</comment>
<proteinExistence type="predicted"/>
<evidence type="ECO:0000313" key="2">
    <source>
        <dbReference type="Proteomes" id="UP001432322"/>
    </source>
</evidence>
<organism evidence="1 2">
    <name type="scientific">Pristionchus fissidentatus</name>
    <dbReference type="NCBI Taxonomy" id="1538716"/>
    <lineage>
        <taxon>Eukaryota</taxon>
        <taxon>Metazoa</taxon>
        <taxon>Ecdysozoa</taxon>
        <taxon>Nematoda</taxon>
        <taxon>Chromadorea</taxon>
        <taxon>Rhabditida</taxon>
        <taxon>Rhabditina</taxon>
        <taxon>Diplogasteromorpha</taxon>
        <taxon>Diplogasteroidea</taxon>
        <taxon>Neodiplogasteridae</taxon>
        <taxon>Pristionchus</taxon>
    </lineage>
</organism>
<gene>
    <name evidence="1" type="ORF">PFISCL1PPCAC_634</name>
</gene>
<name>A0AAV5UQC8_9BILA</name>